<evidence type="ECO:0000256" key="2">
    <source>
        <dbReference type="ARBA" id="ARBA00022801"/>
    </source>
</evidence>
<dbReference type="InterPro" id="IPR001559">
    <property type="entry name" value="Phosphotriesterase"/>
</dbReference>
<keyword evidence="5" id="KW-1185">Reference proteome</keyword>
<evidence type="ECO:0000256" key="3">
    <source>
        <dbReference type="PROSITE-ProRule" id="PRU00679"/>
    </source>
</evidence>
<accession>A0ABT3PLE4</accession>
<gene>
    <name evidence="4" type="ORF">J6I44_07630</name>
</gene>
<evidence type="ECO:0000256" key="1">
    <source>
        <dbReference type="ARBA" id="ARBA00022723"/>
    </source>
</evidence>
<keyword evidence="1" id="KW-0479">Metal-binding</keyword>
<evidence type="ECO:0000313" key="4">
    <source>
        <dbReference type="EMBL" id="MCW9706722.1"/>
    </source>
</evidence>
<comment type="caution">
    <text evidence="4">The sequence shown here is derived from an EMBL/GenBank/DDBJ whole genome shotgun (WGS) entry which is preliminary data.</text>
</comment>
<dbReference type="Proteomes" id="UP001207918">
    <property type="component" value="Unassembled WGS sequence"/>
</dbReference>
<feature type="modified residue" description="N6-carboxylysine" evidence="3">
    <location>
        <position position="171"/>
    </location>
</feature>
<dbReference type="RefSeq" id="WP_265765451.1">
    <property type="nucleotide sequence ID" value="NZ_JAGGJA010000004.1"/>
</dbReference>
<dbReference type="PROSITE" id="PS51347">
    <property type="entry name" value="PHOSPHOTRIESTERASE_2"/>
    <property type="match status" value="1"/>
</dbReference>
<dbReference type="SUPFAM" id="SSF51556">
    <property type="entry name" value="Metallo-dependent hydrolases"/>
    <property type="match status" value="1"/>
</dbReference>
<dbReference type="InterPro" id="IPR017947">
    <property type="entry name" value="AryldialkylPase_Zn-BS"/>
</dbReference>
<name>A0ABT3PLE4_9BACT</name>
<dbReference type="InterPro" id="IPR032466">
    <property type="entry name" value="Metal_Hydrolase"/>
</dbReference>
<comment type="similarity">
    <text evidence="3">Belongs to the metallo-dependent hydrolases superfamily. Phosphotriesterase family.</text>
</comment>
<evidence type="ECO:0000313" key="5">
    <source>
        <dbReference type="Proteomes" id="UP001207918"/>
    </source>
</evidence>
<evidence type="ECO:0008006" key="6">
    <source>
        <dbReference type="Google" id="ProtNLM"/>
    </source>
</evidence>
<dbReference type="Pfam" id="PF02126">
    <property type="entry name" value="PTE"/>
    <property type="match status" value="1"/>
</dbReference>
<reference evidence="4 5" key="1">
    <citation type="submission" date="2021-03" db="EMBL/GenBank/DDBJ databases">
        <title>Aliifodinibius sp. nov., a new bacterium isolated from saline soil.</title>
        <authorList>
            <person name="Galisteo C."/>
            <person name="De La Haba R."/>
            <person name="Sanchez-Porro C."/>
            <person name="Ventosa A."/>
        </authorList>
    </citation>
    <scope>NUCLEOTIDE SEQUENCE [LARGE SCALE GENOMIC DNA]</scope>
    <source>
        <strain evidence="4 5">1BSP15-2V2</strain>
    </source>
</reference>
<sequence>MQRKEFIQKVSASTFLMATGFYSSMGRAIEQDQGMIITTGGTISPSAMGSTLVHEHILSIFGTTAQEPAEYDDSHALNEVVPYLKYIKSLDCDTIVDCSAAYLGRNVRLLNQIAEQSDIQILTNTGIYGAANDDYVPDYAYRESAEQLARRWISEFEDGIQGTDIRPGFLKSGVDGGSLSEIDAKLIRAAAYTHLETGLLLQIHTSGNTTAANEQLAILEEEGVRPEAWVWVHAQNTEQVQDLVEAAKRGAWISLDGLRSPNFLNGKRESESSLLHHFEMVKTFKEEKLLDHILLSHDGSTYPPEGTAKRPLDPLFNAFVPMLKTGGFSPDEINQVLIENPAKAFTIKKRTF</sequence>
<dbReference type="PROSITE" id="PS01322">
    <property type="entry name" value="PHOSPHOTRIESTERASE_1"/>
    <property type="match status" value="1"/>
</dbReference>
<keyword evidence="2" id="KW-0378">Hydrolase</keyword>
<organism evidence="4 5">
    <name type="scientific">Fodinibius salsisoli</name>
    <dbReference type="NCBI Taxonomy" id="2820877"/>
    <lineage>
        <taxon>Bacteria</taxon>
        <taxon>Pseudomonadati</taxon>
        <taxon>Balneolota</taxon>
        <taxon>Balneolia</taxon>
        <taxon>Balneolales</taxon>
        <taxon>Balneolaceae</taxon>
        <taxon>Fodinibius</taxon>
    </lineage>
</organism>
<dbReference type="PANTHER" id="PTHR10819">
    <property type="entry name" value="PHOSPHOTRIESTERASE-RELATED"/>
    <property type="match status" value="1"/>
</dbReference>
<proteinExistence type="inferred from homology"/>
<dbReference type="EMBL" id="JAGGJA010000004">
    <property type="protein sequence ID" value="MCW9706722.1"/>
    <property type="molecule type" value="Genomic_DNA"/>
</dbReference>
<dbReference type="Gene3D" id="3.20.20.140">
    <property type="entry name" value="Metal-dependent hydrolases"/>
    <property type="match status" value="1"/>
</dbReference>
<protein>
    <recommendedName>
        <fullName evidence="6">Phosphotriesterase-related protein</fullName>
    </recommendedName>
</protein>
<dbReference type="PANTHER" id="PTHR10819:SF3">
    <property type="entry name" value="PHOSPHOTRIESTERASE-RELATED PROTEIN"/>
    <property type="match status" value="1"/>
</dbReference>